<dbReference type="Gene3D" id="2.20.25.10">
    <property type="match status" value="1"/>
</dbReference>
<dbReference type="AlphaFoldDB" id="A0A6P8BSK7"/>
<evidence type="ECO:0000256" key="6">
    <source>
        <dbReference type="ARBA" id="ARBA00022833"/>
    </source>
</evidence>
<dbReference type="Proteomes" id="UP000515151">
    <property type="component" value="Chromosome 1"/>
</dbReference>
<dbReference type="RefSeq" id="XP_031373344.1">
    <property type="nucleotide sequence ID" value="XM_031517484.1"/>
</dbReference>
<dbReference type="PANTHER" id="PTHR11239">
    <property type="entry name" value="DNA-DIRECTED RNA POLYMERASE"/>
    <property type="match status" value="1"/>
</dbReference>
<keyword evidence="4" id="KW-0479">Metal-binding</keyword>
<protein>
    <recommendedName>
        <fullName evidence="2">DNA-directed RNA polymerase I subunit RPA12</fullName>
    </recommendedName>
</protein>
<evidence type="ECO:0000256" key="1">
    <source>
        <dbReference type="ARBA" id="ARBA00004604"/>
    </source>
</evidence>
<keyword evidence="3 11" id="KW-0804">Transcription</keyword>
<name>A0A6P8BSK7_PUNGR</name>
<dbReference type="SUPFAM" id="SSF57783">
    <property type="entry name" value="Zinc beta-ribbon"/>
    <property type="match status" value="1"/>
</dbReference>
<evidence type="ECO:0000256" key="3">
    <source>
        <dbReference type="ARBA" id="ARBA00022478"/>
    </source>
</evidence>
<dbReference type="SMART" id="SM00440">
    <property type="entry name" value="ZnF_C2C2"/>
    <property type="match status" value="1"/>
</dbReference>
<dbReference type="GO" id="GO:0005736">
    <property type="term" value="C:RNA polymerase I complex"/>
    <property type="evidence" value="ECO:0007669"/>
    <property type="project" value="TreeGrafter"/>
</dbReference>
<dbReference type="PROSITE" id="PS51133">
    <property type="entry name" value="ZF_TFIIS_2"/>
    <property type="match status" value="1"/>
</dbReference>
<sequence length="145" mass="16586">MGSSNWGVDTLVDVNHVVTDKQTVHCRQIMAYSRDRDFLFCSLCGTMLTLSSVKYATCPLCNYKRSTKEIAGREIKYWVTAQDIRRELGISTFGEGTLQLATITRKCEKCGNNEFEYTRKQMRSADEGQTTFYTCTKCRDTITEN</sequence>
<feature type="domain" description="TFIIS-type" evidence="9">
    <location>
        <begin position="103"/>
        <end position="143"/>
    </location>
</feature>
<dbReference type="GO" id="GO:0008270">
    <property type="term" value="F:zinc ion binding"/>
    <property type="evidence" value="ECO:0007669"/>
    <property type="project" value="UniProtKB-KW"/>
</dbReference>
<keyword evidence="3 11" id="KW-0240">DNA-directed RNA polymerase</keyword>
<comment type="subcellular location">
    <subcellularLocation>
        <location evidence="1">Nucleus</location>
        <location evidence="1">Nucleolus</location>
    </subcellularLocation>
</comment>
<dbReference type="GO" id="GO:0006363">
    <property type="term" value="P:termination of RNA polymerase I transcription"/>
    <property type="evidence" value="ECO:0007669"/>
    <property type="project" value="TreeGrafter"/>
</dbReference>
<evidence type="ECO:0000256" key="2">
    <source>
        <dbReference type="ARBA" id="ARBA00018784"/>
    </source>
</evidence>
<evidence type="ECO:0000256" key="5">
    <source>
        <dbReference type="ARBA" id="ARBA00022771"/>
    </source>
</evidence>
<evidence type="ECO:0000313" key="11">
    <source>
        <dbReference type="RefSeq" id="XP_031373344.1"/>
    </source>
</evidence>
<keyword evidence="6" id="KW-0862">Zinc</keyword>
<evidence type="ECO:0000256" key="7">
    <source>
        <dbReference type="ARBA" id="ARBA00023242"/>
    </source>
</evidence>
<proteinExistence type="predicted"/>
<evidence type="ECO:0000313" key="10">
    <source>
        <dbReference type="Proteomes" id="UP000515151"/>
    </source>
</evidence>
<accession>A0A6P8BSK7</accession>
<dbReference type="InterPro" id="IPR001222">
    <property type="entry name" value="Znf_TFIIS"/>
</dbReference>
<dbReference type="PANTHER" id="PTHR11239:SF14">
    <property type="entry name" value="DNA-DIRECTED RNA POLYMERASE I SUBUNIT RPA12"/>
    <property type="match status" value="1"/>
</dbReference>
<dbReference type="InterPro" id="IPR034004">
    <property type="entry name" value="Zn_ribbon_RPA12_C"/>
</dbReference>
<dbReference type="GO" id="GO:0003676">
    <property type="term" value="F:nucleic acid binding"/>
    <property type="evidence" value="ECO:0007669"/>
    <property type="project" value="InterPro"/>
</dbReference>
<keyword evidence="10" id="KW-1185">Reference proteome</keyword>
<reference evidence="11" key="2">
    <citation type="submission" date="2025-08" db="UniProtKB">
        <authorList>
            <consortium name="RefSeq"/>
        </authorList>
    </citation>
    <scope>IDENTIFICATION</scope>
    <source>
        <tissue evidence="11">Leaf</tissue>
    </source>
</reference>
<evidence type="ECO:0000259" key="9">
    <source>
        <dbReference type="PROSITE" id="PS51133"/>
    </source>
</evidence>
<dbReference type="InterPro" id="IPR012164">
    <property type="entry name" value="Rpa12/Rpb9/Rpc10/TFS"/>
</dbReference>
<dbReference type="OrthoDB" id="10056816at2759"/>
<evidence type="ECO:0000256" key="8">
    <source>
        <dbReference type="PROSITE-ProRule" id="PRU00472"/>
    </source>
</evidence>
<reference evidence="10" key="1">
    <citation type="journal article" date="2020" name="Plant Biotechnol. J.">
        <title>The pomegranate (Punica granatum L.) draft genome dissects genetic divergence between soft- and hard-seeded cultivars.</title>
        <authorList>
            <person name="Luo X."/>
            <person name="Li H."/>
            <person name="Wu Z."/>
            <person name="Yao W."/>
            <person name="Zhao P."/>
            <person name="Cao D."/>
            <person name="Yu H."/>
            <person name="Li K."/>
            <person name="Poudel K."/>
            <person name="Zhao D."/>
            <person name="Zhang F."/>
            <person name="Xia X."/>
            <person name="Chen L."/>
            <person name="Wang Q."/>
            <person name="Jing D."/>
            <person name="Cao S."/>
        </authorList>
    </citation>
    <scope>NUCLEOTIDE SEQUENCE [LARGE SCALE GENOMIC DNA]</scope>
    <source>
        <strain evidence="10">cv. Tunisia</strain>
    </source>
</reference>
<gene>
    <name evidence="11" type="primary">LOC116188252</name>
</gene>
<dbReference type="CDD" id="cd10507">
    <property type="entry name" value="Zn-ribbon_RPA12"/>
    <property type="match status" value="1"/>
</dbReference>
<dbReference type="Pfam" id="PF01096">
    <property type="entry name" value="Zn_ribbon_TFIIS"/>
    <property type="match status" value="1"/>
</dbReference>
<organism evidence="10 11">
    <name type="scientific">Punica granatum</name>
    <name type="common">Pomegranate</name>
    <dbReference type="NCBI Taxonomy" id="22663"/>
    <lineage>
        <taxon>Eukaryota</taxon>
        <taxon>Viridiplantae</taxon>
        <taxon>Streptophyta</taxon>
        <taxon>Embryophyta</taxon>
        <taxon>Tracheophyta</taxon>
        <taxon>Spermatophyta</taxon>
        <taxon>Magnoliopsida</taxon>
        <taxon>eudicotyledons</taxon>
        <taxon>Gunneridae</taxon>
        <taxon>Pentapetalae</taxon>
        <taxon>rosids</taxon>
        <taxon>malvids</taxon>
        <taxon>Myrtales</taxon>
        <taxon>Lythraceae</taxon>
        <taxon>Punica</taxon>
    </lineage>
</organism>
<keyword evidence="5 8" id="KW-0863">Zinc-finger</keyword>
<dbReference type="GeneID" id="116188252"/>
<dbReference type="GO" id="GO:0003899">
    <property type="term" value="F:DNA-directed RNA polymerase activity"/>
    <property type="evidence" value="ECO:0007669"/>
    <property type="project" value="InterPro"/>
</dbReference>
<evidence type="ECO:0000256" key="4">
    <source>
        <dbReference type="ARBA" id="ARBA00022723"/>
    </source>
</evidence>
<keyword evidence="7" id="KW-0539">Nucleus</keyword>